<dbReference type="CDD" id="cd17323">
    <property type="entry name" value="MFS_Tpo1_MDR_like"/>
    <property type="match status" value="1"/>
</dbReference>
<protein>
    <recommendedName>
        <fullName evidence="7">Major facilitator superfamily (MFS) profile domain-containing protein</fullName>
    </recommendedName>
</protein>
<feature type="domain" description="Major facilitator superfamily (MFS) profile" evidence="7">
    <location>
        <begin position="43"/>
        <end position="484"/>
    </location>
</feature>
<dbReference type="PROSITE" id="PS50850">
    <property type="entry name" value="MFS"/>
    <property type="match status" value="1"/>
</dbReference>
<dbReference type="GO" id="GO:0015606">
    <property type="term" value="F:spermidine transmembrane transporter activity"/>
    <property type="evidence" value="ECO:0007669"/>
    <property type="project" value="TreeGrafter"/>
</dbReference>
<dbReference type="AlphaFoldDB" id="A0AB34KUA3"/>
<feature type="transmembrane region" description="Helical" evidence="6">
    <location>
        <begin position="448"/>
        <end position="468"/>
    </location>
</feature>
<reference evidence="8 9" key="1">
    <citation type="journal article" date="2020" name="Microbiol. Resour. Announc.">
        <title>Draft Genome Sequence of a Cladosporium Species Isolated from the Mesophotic Ascidian Didemnum maculosum.</title>
        <authorList>
            <person name="Gioti A."/>
            <person name="Siaperas R."/>
            <person name="Nikolaivits E."/>
            <person name="Le Goff G."/>
            <person name="Ouazzani J."/>
            <person name="Kotoulas G."/>
            <person name="Topakas E."/>
        </authorList>
    </citation>
    <scope>NUCLEOTIDE SEQUENCE [LARGE SCALE GENOMIC DNA]</scope>
    <source>
        <strain evidence="8 9">TM138-S3</strain>
    </source>
</reference>
<evidence type="ECO:0000313" key="8">
    <source>
        <dbReference type="EMBL" id="KAL1587377.1"/>
    </source>
</evidence>
<keyword evidence="2 6" id="KW-0812">Transmembrane</keyword>
<comment type="subcellular location">
    <subcellularLocation>
        <location evidence="1">Membrane</location>
        <topology evidence="1">Multi-pass membrane protein</topology>
    </subcellularLocation>
</comment>
<dbReference type="PANTHER" id="PTHR23502">
    <property type="entry name" value="MAJOR FACILITATOR SUPERFAMILY"/>
    <property type="match status" value="1"/>
</dbReference>
<dbReference type="EMBL" id="JAAQHG020000010">
    <property type="protein sequence ID" value="KAL1587377.1"/>
    <property type="molecule type" value="Genomic_DNA"/>
</dbReference>
<feature type="region of interest" description="Disordered" evidence="5">
    <location>
        <begin position="1"/>
        <end position="34"/>
    </location>
</feature>
<evidence type="ECO:0000256" key="3">
    <source>
        <dbReference type="ARBA" id="ARBA00022989"/>
    </source>
</evidence>
<dbReference type="Gene3D" id="1.20.1250.20">
    <property type="entry name" value="MFS general substrate transporter like domains"/>
    <property type="match status" value="1"/>
</dbReference>
<feature type="transmembrane region" description="Helical" evidence="6">
    <location>
        <begin position="108"/>
        <end position="126"/>
    </location>
</feature>
<feature type="transmembrane region" description="Helical" evidence="6">
    <location>
        <begin position="138"/>
        <end position="158"/>
    </location>
</feature>
<dbReference type="RefSeq" id="XP_069230482.1">
    <property type="nucleotide sequence ID" value="XM_069372558.1"/>
</dbReference>
<keyword evidence="3 6" id="KW-1133">Transmembrane helix</keyword>
<feature type="transmembrane region" description="Helical" evidence="6">
    <location>
        <begin position="268"/>
        <end position="294"/>
    </location>
</feature>
<evidence type="ECO:0000259" key="7">
    <source>
        <dbReference type="PROSITE" id="PS50850"/>
    </source>
</evidence>
<organism evidence="8 9">
    <name type="scientific">Cladosporium halotolerans</name>
    <dbReference type="NCBI Taxonomy" id="1052096"/>
    <lineage>
        <taxon>Eukaryota</taxon>
        <taxon>Fungi</taxon>
        <taxon>Dikarya</taxon>
        <taxon>Ascomycota</taxon>
        <taxon>Pezizomycotina</taxon>
        <taxon>Dothideomycetes</taxon>
        <taxon>Dothideomycetidae</taxon>
        <taxon>Cladosporiales</taxon>
        <taxon>Cladosporiaceae</taxon>
        <taxon>Cladosporium</taxon>
    </lineage>
</organism>
<evidence type="ECO:0000256" key="2">
    <source>
        <dbReference type="ARBA" id="ARBA00022692"/>
    </source>
</evidence>
<dbReference type="GO" id="GO:0005886">
    <property type="term" value="C:plasma membrane"/>
    <property type="evidence" value="ECO:0007669"/>
    <property type="project" value="TreeGrafter"/>
</dbReference>
<evidence type="ECO:0000313" key="9">
    <source>
        <dbReference type="Proteomes" id="UP000803884"/>
    </source>
</evidence>
<dbReference type="SUPFAM" id="SSF103473">
    <property type="entry name" value="MFS general substrate transporter"/>
    <property type="match status" value="1"/>
</dbReference>
<name>A0AB34KUA3_9PEZI</name>
<feature type="transmembrane region" description="Helical" evidence="6">
    <location>
        <begin position="74"/>
        <end position="96"/>
    </location>
</feature>
<accession>A0AB34KUA3</accession>
<feature type="transmembrane region" description="Helical" evidence="6">
    <location>
        <begin position="306"/>
        <end position="326"/>
    </location>
</feature>
<dbReference type="GO" id="GO:0000297">
    <property type="term" value="F:spermine transmembrane transporter activity"/>
    <property type="evidence" value="ECO:0007669"/>
    <property type="project" value="TreeGrafter"/>
</dbReference>
<evidence type="ECO:0000256" key="4">
    <source>
        <dbReference type="ARBA" id="ARBA00023136"/>
    </source>
</evidence>
<dbReference type="GeneID" id="96005396"/>
<dbReference type="Pfam" id="PF07690">
    <property type="entry name" value="MFS_1"/>
    <property type="match status" value="1"/>
</dbReference>
<comment type="caution">
    <text evidence="8">The sequence shown here is derived from an EMBL/GenBank/DDBJ whole genome shotgun (WGS) entry which is preliminary data.</text>
</comment>
<feature type="transmembrane region" description="Helical" evidence="6">
    <location>
        <begin position="41"/>
        <end position="62"/>
    </location>
</feature>
<keyword evidence="9" id="KW-1185">Reference proteome</keyword>
<evidence type="ECO:0000256" key="5">
    <source>
        <dbReference type="SAM" id="MobiDB-lite"/>
    </source>
</evidence>
<feature type="transmembrane region" description="Helical" evidence="6">
    <location>
        <begin position="354"/>
        <end position="373"/>
    </location>
</feature>
<feature type="transmembrane region" description="Helical" evidence="6">
    <location>
        <begin position="412"/>
        <end position="436"/>
    </location>
</feature>
<feature type="transmembrane region" description="Helical" evidence="6">
    <location>
        <begin position="170"/>
        <end position="191"/>
    </location>
</feature>
<gene>
    <name evidence="8" type="ORF">WHR41_03952</name>
</gene>
<feature type="transmembrane region" description="Helical" evidence="6">
    <location>
        <begin position="379"/>
        <end position="400"/>
    </location>
</feature>
<evidence type="ECO:0000256" key="1">
    <source>
        <dbReference type="ARBA" id="ARBA00004141"/>
    </source>
</evidence>
<feature type="compositionally biased region" description="Low complexity" evidence="5">
    <location>
        <begin position="7"/>
        <end position="21"/>
    </location>
</feature>
<proteinExistence type="predicted"/>
<dbReference type="PANTHER" id="PTHR23502:SF38">
    <property type="entry name" value="POLYAMINE TRANSPORTER 4"/>
    <property type="match status" value="1"/>
</dbReference>
<feature type="transmembrane region" description="Helical" evidence="6">
    <location>
        <begin position="197"/>
        <end position="215"/>
    </location>
</feature>
<sequence length="484" mass="52498">MGPGPLPTSTTGTTSNYGSITDWTGADDPDNPRNFPRRTRIYSTVAVTVLAFVTAFAASIYSPGIELVSAEFSVSHSVAVLPLSLYNLGLAAGPMLGSPLSETYGRKIVLVVTTPGFMVFTLGSALAGDIVSLCVCRFFAGVCAAPAVGNASASICDYTAGEKRAVAMAIYYSVPTFGASLGPLVGGFAVQARGWRWTQWIVLICAGACYIPILFTRETYKKTILQRRAKKAGLTSPTISQKPWPQQIRYFATTLLLRPVHMLFTEPIVGLVCLYNGFIFGVLYTFIIALPWVYSTTYAFGPTATNLSYLGLILGTILVPIPLILTDHHIYQPRLRAFTSRSPPGTQYPPEHRLHAALPASLLLPASLFAFAWTARPQIHWLCPIALQTLTMLANLMVYAPANLYMIDSYGPLYGASAAGAAMLARYAFSAAFPLFAMQLYEALGVGWATSVLGFCAVGLAPVPWLFWRFGERVRERSRYETSL</sequence>
<dbReference type="Proteomes" id="UP000803884">
    <property type="component" value="Unassembled WGS sequence"/>
</dbReference>
<dbReference type="InterPro" id="IPR011701">
    <property type="entry name" value="MFS"/>
</dbReference>
<dbReference type="InterPro" id="IPR036259">
    <property type="entry name" value="MFS_trans_sf"/>
</dbReference>
<keyword evidence="4 6" id="KW-0472">Membrane</keyword>
<dbReference type="InterPro" id="IPR020846">
    <property type="entry name" value="MFS_dom"/>
</dbReference>
<evidence type="ECO:0000256" key="6">
    <source>
        <dbReference type="SAM" id="Phobius"/>
    </source>
</evidence>